<dbReference type="EMBL" id="UYRV01021764">
    <property type="protein sequence ID" value="VDK70199.1"/>
    <property type="molecule type" value="Genomic_DNA"/>
</dbReference>
<gene>
    <name evidence="1" type="ORF">CGOC_LOCUS6593</name>
</gene>
<name>A0A3P6SEL3_CYLGO</name>
<evidence type="ECO:0000313" key="1">
    <source>
        <dbReference type="EMBL" id="VDK70199.1"/>
    </source>
</evidence>
<keyword evidence="2" id="KW-1185">Reference proteome</keyword>
<protein>
    <submittedName>
        <fullName evidence="1">Uncharacterized protein</fullName>
    </submittedName>
</protein>
<accession>A0A3P6SEL3</accession>
<evidence type="ECO:0000313" key="2">
    <source>
        <dbReference type="Proteomes" id="UP000271889"/>
    </source>
</evidence>
<feature type="non-terminal residue" evidence="1">
    <location>
        <position position="146"/>
    </location>
</feature>
<dbReference type="Pfam" id="PF09797">
    <property type="entry name" value="NatB_MDM20"/>
    <property type="match status" value="1"/>
</dbReference>
<dbReference type="Proteomes" id="UP000271889">
    <property type="component" value="Unassembled WGS sequence"/>
</dbReference>
<dbReference type="OrthoDB" id="1874341at2759"/>
<dbReference type="InterPro" id="IPR019183">
    <property type="entry name" value="NAA25_NatB_aux_su"/>
</dbReference>
<organism evidence="1 2">
    <name type="scientific">Cylicostephanus goldi</name>
    <name type="common">Nematode worm</name>
    <dbReference type="NCBI Taxonomy" id="71465"/>
    <lineage>
        <taxon>Eukaryota</taxon>
        <taxon>Metazoa</taxon>
        <taxon>Ecdysozoa</taxon>
        <taxon>Nematoda</taxon>
        <taxon>Chromadorea</taxon>
        <taxon>Rhabditida</taxon>
        <taxon>Rhabditina</taxon>
        <taxon>Rhabditomorpha</taxon>
        <taxon>Strongyloidea</taxon>
        <taxon>Strongylidae</taxon>
        <taxon>Cylicostephanus</taxon>
    </lineage>
</organism>
<proteinExistence type="predicted"/>
<dbReference type="AlphaFoldDB" id="A0A3P6SEL3"/>
<reference evidence="1 2" key="1">
    <citation type="submission" date="2018-11" db="EMBL/GenBank/DDBJ databases">
        <authorList>
            <consortium name="Pathogen Informatics"/>
        </authorList>
    </citation>
    <scope>NUCLEOTIDE SEQUENCE [LARGE SCALE GENOMIC DNA]</scope>
</reference>
<sequence length="146" mass="16710">MKKFAEAEALLGTEESRSLLSTPPTFLMARRLDLLLTLDTLKEVVNAEGLSKSRLRGPHLARLELIGRFLKEEEPVRSLLDGMNLGKPIELMVNYVLTFYAKPCCYNDINQYLWLLDDKKKEELIDGLKEFIDSVIHQREQAGEDS</sequence>